<dbReference type="AlphaFoldDB" id="A0AAD9FBP3"/>
<keyword evidence="8 23" id="KW-0378">Hydrolase</keyword>
<evidence type="ECO:0000256" key="16">
    <source>
        <dbReference type="ARBA" id="ARBA00048111"/>
    </source>
</evidence>
<reference evidence="25" key="1">
    <citation type="submission" date="2023-04" db="EMBL/GenBank/DDBJ databases">
        <title>Chromosome-level genome of Chaenocephalus aceratus.</title>
        <authorList>
            <person name="Park H."/>
        </authorList>
    </citation>
    <scope>NUCLEOTIDE SEQUENCE</scope>
    <source>
        <strain evidence="25">DE</strain>
        <tissue evidence="25">Muscle</tissue>
    </source>
</reference>
<evidence type="ECO:0000256" key="9">
    <source>
        <dbReference type="ARBA" id="ARBA00022919"/>
    </source>
</evidence>
<accession>A0AAD9FBP3</accession>
<protein>
    <recommendedName>
        <fullName evidence="23">Glucosylceramidase</fullName>
        <ecNumber evidence="23">3.2.1.45</ecNumber>
    </recommendedName>
</protein>
<comment type="catalytic activity">
    <reaction evidence="12">
        <text>cholesteryl 3-beta-D-glucoside + H2O = cholesterol + D-glucose</text>
        <dbReference type="Rhea" id="RHEA:11956"/>
        <dbReference type="ChEBI" id="CHEBI:4167"/>
        <dbReference type="ChEBI" id="CHEBI:15377"/>
        <dbReference type="ChEBI" id="CHEBI:16113"/>
        <dbReference type="ChEBI" id="CHEBI:17495"/>
    </reaction>
    <physiologicalReaction direction="left-to-right" evidence="12">
        <dbReference type="Rhea" id="RHEA:11957"/>
    </physiologicalReaction>
</comment>
<evidence type="ECO:0000256" key="23">
    <source>
        <dbReference type="RuleBase" id="RU361188"/>
    </source>
</evidence>
<dbReference type="FunFam" id="3.20.20.80:FF:000030">
    <property type="entry name" value="Lysosomal acid glucosylceramidase"/>
    <property type="match status" value="1"/>
</dbReference>
<dbReference type="SUPFAM" id="SSF51445">
    <property type="entry name" value="(Trans)glycosidases"/>
    <property type="match status" value="1"/>
</dbReference>
<sequence length="810" mass="91197">MALQRLSFRLRQTVTHVRSLHTSGCRQQQAAEAVESEPEPLSVFRTRENDPACHSEQHIGQYYTLPSTHIRTLFPHGLPGRYQKQLKTFNEACMMVRKPSLEVISYLKKTDFSKPSLRYLFYGLNGTGKTMSLCHTVHYCYTQGWLVLHVPDAHIWMKNCKELMPSSYNDTRFDQPLQASEWLRNFRITNEPFLSKIKTKQRYVWTKRESTEEGSLLGQLVDQGISRVKSSSDVVGAVLKELRLQSGQPESDFRMAVAVDGVNGLWGRSTLKKKDKSPVESDELTLVYNLKKLLTKDWTGGAIITTLSQTGSLYTSKLDYLPQELLGERGFDGMDPFLPVSVPNYSEKEFESCYLYWMDRQWLQHPQTEVTLSTGSNECVARNFGHGSVQGRQQTGAGGGAVQGNSTGAGLRLTIVPYQKYQKIRGFGGAMTDAAAINILSLSAGAQDQLLRQYFSPEGIGYSVVRVPMASCDFSTRLYTYADTPGDYNLDNFTLAPEDIKMKRAQALSPVPLSLLASAWSAPAWMKTNGALIGKGSLKGQPGGKEHKSWAQYYIRFLEEYAKYNLTFWALTTGNEPSAGHITNYSFQALGFTPEEQRDWVALDLGPALHTSSHTHTHVLILDDNRLLLPHWAKVVLSDIHAGKYIHGVAVHWYLDSLVPAEISLGVTHHLFPEYYLFGTEACSGFSPLDRGVKLGGWDRAEHYARDIIEDLNHYVVGWTDWNLALDQTGGPNWVKNFVDSPVIVDAKRDVFYKQPHFYSIAHFSKFLLEGSQRVGVLANQHRSGIHCLHQTRWLSGAHRSQQVIDRDPV</sequence>
<comment type="catalytic activity">
    <reaction evidence="13">
        <text>a beta-D-galactosyl-(1&lt;-&gt;1')-N-acylsphing-4-enine + H2O = an N-acylsphing-4-enine + D-galactose</text>
        <dbReference type="Rhea" id="RHEA:14297"/>
        <dbReference type="ChEBI" id="CHEBI:4139"/>
        <dbReference type="ChEBI" id="CHEBI:15377"/>
        <dbReference type="ChEBI" id="CHEBI:18390"/>
        <dbReference type="ChEBI" id="CHEBI:52639"/>
        <dbReference type="EC" id="3.2.1.46"/>
    </reaction>
    <physiologicalReaction direction="left-to-right" evidence="13">
        <dbReference type="Rhea" id="RHEA:14298"/>
    </physiologicalReaction>
</comment>
<dbReference type="InterPro" id="IPR017853">
    <property type="entry name" value="GH"/>
</dbReference>
<evidence type="ECO:0000256" key="11">
    <source>
        <dbReference type="ARBA" id="ARBA00033633"/>
    </source>
</evidence>
<dbReference type="InterPro" id="IPR033453">
    <property type="entry name" value="Glyco_hydro_30_TIM-barrel"/>
</dbReference>
<comment type="catalytic activity">
    <reaction evidence="17">
        <text>a beta-D-galactosyl-(1&lt;-&gt;1')-N-acylsphing-4-enine + cholesterol = cholesteryl 3-beta-D-galactoside + an N-acylsphing-4-enine</text>
        <dbReference type="Rhea" id="RHEA:70235"/>
        <dbReference type="ChEBI" id="CHEBI:16113"/>
        <dbReference type="ChEBI" id="CHEBI:18390"/>
        <dbReference type="ChEBI" id="CHEBI:52639"/>
        <dbReference type="ChEBI" id="CHEBI:189066"/>
    </reaction>
    <physiologicalReaction direction="left-to-right" evidence="17">
        <dbReference type="Rhea" id="RHEA:70236"/>
    </physiologicalReaction>
    <physiologicalReaction direction="right-to-left" evidence="17">
        <dbReference type="Rhea" id="RHEA:70237"/>
    </physiologicalReaction>
</comment>
<comment type="catalytic activity">
    <reaction evidence="22">
        <text>beta-D-glucosyl-N-(9Z-octadecenoyl)-sphing-4E-enine + cholesterol = N-(9Z-octadecenoyl)-sphing-4-enine + cholesteryl 3-beta-D-glucoside</text>
        <dbReference type="Rhea" id="RHEA:58324"/>
        <dbReference type="ChEBI" id="CHEBI:16113"/>
        <dbReference type="ChEBI" id="CHEBI:17495"/>
        <dbReference type="ChEBI" id="CHEBI:77996"/>
        <dbReference type="ChEBI" id="CHEBI:139140"/>
    </reaction>
    <physiologicalReaction direction="left-to-right" evidence="22">
        <dbReference type="Rhea" id="RHEA:58325"/>
    </physiologicalReaction>
    <physiologicalReaction direction="right-to-left" evidence="22">
        <dbReference type="Rhea" id="RHEA:58326"/>
    </physiologicalReaction>
</comment>
<comment type="catalytic activity">
    <reaction evidence="20">
        <text>beta-D-glucosyl-(1&lt;-&gt;1')-N-(15Z-tetracosenoyl)-sphing-4-enine + cholesterol = N-(15Z-tetracosenoyl)-sphing-4-enine + cholesteryl 3-beta-D-glucoside</text>
        <dbReference type="Rhea" id="RHEA:70315"/>
        <dbReference type="ChEBI" id="CHEBI:16113"/>
        <dbReference type="ChEBI" id="CHEBI:17495"/>
        <dbReference type="ChEBI" id="CHEBI:74450"/>
        <dbReference type="ChEBI" id="CHEBI:76302"/>
    </reaction>
    <physiologicalReaction direction="left-to-right" evidence="20">
        <dbReference type="Rhea" id="RHEA:70316"/>
    </physiologicalReaction>
    <physiologicalReaction direction="right-to-left" evidence="20">
        <dbReference type="Rhea" id="RHEA:70317"/>
    </physiologicalReaction>
</comment>
<evidence type="ECO:0000256" key="22">
    <source>
        <dbReference type="ARBA" id="ARBA00049516"/>
    </source>
</evidence>
<dbReference type="GO" id="GO:0005102">
    <property type="term" value="F:signaling receptor binding"/>
    <property type="evidence" value="ECO:0007669"/>
    <property type="project" value="UniProtKB-ARBA"/>
</dbReference>
<comment type="pathway">
    <text evidence="4">Sphingolipid metabolism.</text>
</comment>
<dbReference type="GO" id="GO:0030163">
    <property type="term" value="P:protein catabolic process"/>
    <property type="evidence" value="ECO:0007669"/>
    <property type="project" value="UniProtKB-ARBA"/>
</dbReference>
<evidence type="ECO:0000256" key="17">
    <source>
        <dbReference type="ARBA" id="ARBA00048182"/>
    </source>
</evidence>
<evidence type="ECO:0000256" key="8">
    <source>
        <dbReference type="ARBA" id="ARBA00022801"/>
    </source>
</evidence>
<keyword evidence="9 23" id="KW-0746">Sphingolipid metabolism</keyword>
<evidence type="ECO:0000256" key="15">
    <source>
        <dbReference type="ARBA" id="ARBA00048055"/>
    </source>
</evidence>
<comment type="catalytic activity">
    <reaction evidence="18">
        <text>beta-D-glucosyl-N-dodecanoylsphing-4-enine + cholesterol = N-dodecanoylsphing-4-enine + cholesteryl 3-beta-D-glucoside</text>
        <dbReference type="Rhea" id="RHEA:70307"/>
        <dbReference type="ChEBI" id="CHEBI:16113"/>
        <dbReference type="ChEBI" id="CHEBI:17495"/>
        <dbReference type="ChEBI" id="CHEBI:72956"/>
        <dbReference type="ChEBI" id="CHEBI:76297"/>
    </reaction>
    <physiologicalReaction direction="left-to-right" evidence="18">
        <dbReference type="Rhea" id="RHEA:70308"/>
    </physiologicalReaction>
    <physiologicalReaction direction="right-to-left" evidence="18">
        <dbReference type="Rhea" id="RHEA:70309"/>
    </physiologicalReaction>
</comment>
<dbReference type="PANTHER" id="PTHR11069:SF23">
    <property type="entry name" value="LYSOSOMAL ACID GLUCOSYLCERAMIDASE"/>
    <property type="match status" value="1"/>
</dbReference>
<dbReference type="EC" id="3.2.1.45" evidence="23"/>
<evidence type="ECO:0000256" key="1">
    <source>
        <dbReference type="ARBA" id="ARBA00001013"/>
    </source>
</evidence>
<evidence type="ECO:0000256" key="3">
    <source>
        <dbReference type="ARBA" id="ARBA00004731"/>
    </source>
</evidence>
<evidence type="ECO:0000256" key="14">
    <source>
        <dbReference type="ARBA" id="ARBA00033703"/>
    </source>
</evidence>
<dbReference type="GO" id="GO:0042391">
    <property type="term" value="P:regulation of membrane potential"/>
    <property type="evidence" value="ECO:0007669"/>
    <property type="project" value="UniProtKB-ARBA"/>
</dbReference>
<dbReference type="GO" id="GO:0010605">
    <property type="term" value="P:negative regulation of macromolecule metabolic process"/>
    <property type="evidence" value="ECO:0007669"/>
    <property type="project" value="UniProtKB-ARBA"/>
</dbReference>
<evidence type="ECO:0000256" key="19">
    <source>
        <dbReference type="ARBA" id="ARBA00048817"/>
    </source>
</evidence>
<comment type="catalytic activity">
    <reaction evidence="15">
        <text>a beta-D-glucosyl-(1&lt;-&gt;1')-N-acylsphing-4-enine + cholesterol = cholesteryl 3-beta-D-glucoside + an N-acylsphing-4-enine</text>
        <dbReference type="Rhea" id="RHEA:58264"/>
        <dbReference type="ChEBI" id="CHEBI:16113"/>
        <dbReference type="ChEBI" id="CHEBI:17495"/>
        <dbReference type="ChEBI" id="CHEBI:22801"/>
        <dbReference type="ChEBI" id="CHEBI:52639"/>
    </reaction>
    <physiologicalReaction direction="left-to-right" evidence="15">
        <dbReference type="Rhea" id="RHEA:58265"/>
    </physiologicalReaction>
    <physiologicalReaction direction="right-to-left" evidence="15">
        <dbReference type="Rhea" id="RHEA:58266"/>
    </physiologicalReaction>
</comment>
<comment type="caution">
    <text evidence="25">The sequence shown here is derived from an EMBL/GenBank/DDBJ whole genome shotgun (WGS) entry which is preliminary data.</text>
</comment>
<keyword evidence="10 23" id="KW-0443">Lipid metabolism</keyword>
<evidence type="ECO:0000313" key="26">
    <source>
        <dbReference type="Proteomes" id="UP001228049"/>
    </source>
</evidence>
<comment type="catalytic activity">
    <reaction evidence="11">
        <text>beta-D-xylosyl-(1&lt;-&gt;1')-N-(9Z-octadecenoyl)-sphing-4-enine + cholesterol = cholesteryl 3-beta-D-xyloside + N-(9Z-octadecenoyl)-sphing-4-enine</text>
        <dbReference type="Rhea" id="RHEA:70251"/>
        <dbReference type="ChEBI" id="CHEBI:16113"/>
        <dbReference type="ChEBI" id="CHEBI:77996"/>
        <dbReference type="ChEBI" id="CHEBI:189067"/>
        <dbReference type="ChEBI" id="CHEBI:189081"/>
    </reaction>
    <physiologicalReaction direction="left-to-right" evidence="11">
        <dbReference type="Rhea" id="RHEA:70252"/>
    </physiologicalReaction>
</comment>
<dbReference type="GO" id="GO:0006680">
    <property type="term" value="P:glucosylceramide catabolic process"/>
    <property type="evidence" value="ECO:0007669"/>
    <property type="project" value="TreeGrafter"/>
</dbReference>
<gene>
    <name evidence="25" type="ORF">KUDE01_020822</name>
</gene>
<keyword evidence="7" id="KW-0732">Signal</keyword>
<comment type="catalytic activity">
    <reaction evidence="14">
        <text>1-(beta-D-galactosyl)-N-dodecanoylsphing-4-enine + cholesterol = cholesteryl 3-beta-D-galactoside + N-dodecanoylsphing-4-enine</text>
        <dbReference type="Rhea" id="RHEA:70255"/>
        <dbReference type="ChEBI" id="CHEBI:16113"/>
        <dbReference type="ChEBI" id="CHEBI:72956"/>
        <dbReference type="ChEBI" id="CHEBI:73432"/>
        <dbReference type="ChEBI" id="CHEBI:189066"/>
    </reaction>
    <physiologicalReaction direction="left-to-right" evidence="14">
        <dbReference type="Rhea" id="RHEA:70256"/>
    </physiologicalReaction>
    <physiologicalReaction direction="right-to-left" evidence="14">
        <dbReference type="Rhea" id="RHEA:70257"/>
    </physiologicalReaction>
</comment>
<dbReference type="GO" id="GO:0004348">
    <property type="term" value="F:glucosylceramidase activity"/>
    <property type="evidence" value="ECO:0007669"/>
    <property type="project" value="UniProtKB-EC"/>
</dbReference>
<dbReference type="GO" id="GO:0007040">
    <property type="term" value="P:lysosome organization"/>
    <property type="evidence" value="ECO:0007669"/>
    <property type="project" value="UniProtKB-ARBA"/>
</dbReference>
<dbReference type="GO" id="GO:0032006">
    <property type="term" value="P:regulation of TOR signaling"/>
    <property type="evidence" value="ECO:0007669"/>
    <property type="project" value="UniProtKB-ARBA"/>
</dbReference>
<dbReference type="InterPro" id="IPR019368">
    <property type="entry name" value="Ribosomal_mS29"/>
</dbReference>
<evidence type="ECO:0000256" key="7">
    <source>
        <dbReference type="ARBA" id="ARBA00022729"/>
    </source>
</evidence>
<dbReference type="InterPro" id="IPR001139">
    <property type="entry name" value="Glyco_hydro_30"/>
</dbReference>
<evidence type="ECO:0000259" key="24">
    <source>
        <dbReference type="Pfam" id="PF02055"/>
    </source>
</evidence>
<evidence type="ECO:0000256" key="10">
    <source>
        <dbReference type="ARBA" id="ARBA00023098"/>
    </source>
</evidence>
<dbReference type="GO" id="GO:0042176">
    <property type="term" value="P:regulation of protein catabolic process"/>
    <property type="evidence" value="ECO:0007669"/>
    <property type="project" value="UniProtKB-ARBA"/>
</dbReference>
<dbReference type="Pfam" id="PF10236">
    <property type="entry name" value="DAP3"/>
    <property type="match status" value="1"/>
</dbReference>
<evidence type="ECO:0000256" key="6">
    <source>
        <dbReference type="ARBA" id="ARBA00005382"/>
    </source>
</evidence>
<dbReference type="Gene3D" id="3.20.20.80">
    <property type="entry name" value="Glycosidases"/>
    <property type="match status" value="1"/>
</dbReference>
<comment type="pathway">
    <text evidence="3">Steroid metabolism; cholesterol metabolism.</text>
</comment>
<dbReference type="GO" id="GO:0006914">
    <property type="term" value="P:autophagy"/>
    <property type="evidence" value="ECO:0007669"/>
    <property type="project" value="UniProtKB-ARBA"/>
</dbReference>
<evidence type="ECO:0000256" key="13">
    <source>
        <dbReference type="ARBA" id="ARBA00033698"/>
    </source>
</evidence>
<comment type="pathway">
    <text evidence="5">Lipid metabolism.</text>
</comment>
<dbReference type="PANTHER" id="PTHR11069">
    <property type="entry name" value="GLUCOSYLCERAMIDASE"/>
    <property type="match status" value="1"/>
</dbReference>
<comment type="catalytic activity">
    <reaction evidence="21">
        <text>beta-D-glucosyl-N-octanoylsphing-4E-enine + cholesterol = N-octanoylsphing-4-enine + cholesteryl 3-beta-D-glucoside</text>
        <dbReference type="Rhea" id="RHEA:70303"/>
        <dbReference type="ChEBI" id="CHEBI:16113"/>
        <dbReference type="ChEBI" id="CHEBI:17495"/>
        <dbReference type="ChEBI" id="CHEBI:45815"/>
        <dbReference type="ChEBI" id="CHEBI:65222"/>
    </reaction>
    <physiologicalReaction direction="left-to-right" evidence="21">
        <dbReference type="Rhea" id="RHEA:70304"/>
    </physiologicalReaction>
    <physiologicalReaction direction="right-to-left" evidence="21">
        <dbReference type="Rhea" id="RHEA:70305"/>
    </physiologicalReaction>
</comment>
<evidence type="ECO:0000313" key="25">
    <source>
        <dbReference type="EMBL" id="KAK1895371.1"/>
    </source>
</evidence>
<comment type="similarity">
    <text evidence="6 23">Belongs to the glycosyl hydrolase 30 family.</text>
</comment>
<keyword evidence="23" id="KW-0326">Glycosidase</keyword>
<dbReference type="GO" id="GO:0008203">
    <property type="term" value="P:cholesterol metabolic process"/>
    <property type="evidence" value="ECO:0007669"/>
    <property type="project" value="UniProtKB-ARBA"/>
</dbReference>
<comment type="subcellular location">
    <subcellularLocation>
        <location evidence="2">Lysosome membrane</location>
        <topology evidence="2">Peripheral membrane protein</topology>
        <orientation evidence="2">Lumenal side</orientation>
    </subcellularLocation>
</comment>
<comment type="catalytic activity">
    <reaction evidence="1">
        <text>a beta-D-glucosyl-(1&lt;-&gt;1')-N-acylsphing-4-enine + H2O = an N-acylsphing-4-enine + D-glucose</text>
        <dbReference type="Rhea" id="RHEA:13269"/>
        <dbReference type="ChEBI" id="CHEBI:4167"/>
        <dbReference type="ChEBI" id="CHEBI:15377"/>
        <dbReference type="ChEBI" id="CHEBI:22801"/>
        <dbReference type="ChEBI" id="CHEBI:52639"/>
        <dbReference type="EC" id="3.2.1.45"/>
    </reaction>
    <physiologicalReaction direction="left-to-right" evidence="1">
        <dbReference type="Rhea" id="RHEA:13270"/>
    </physiologicalReaction>
</comment>
<evidence type="ECO:0000256" key="5">
    <source>
        <dbReference type="ARBA" id="ARBA00005189"/>
    </source>
</evidence>
<dbReference type="GO" id="GO:0004336">
    <property type="term" value="F:galactosylceramidase activity"/>
    <property type="evidence" value="ECO:0007669"/>
    <property type="project" value="UniProtKB-EC"/>
</dbReference>
<evidence type="ECO:0000256" key="2">
    <source>
        <dbReference type="ARBA" id="ARBA00004207"/>
    </source>
</evidence>
<dbReference type="GO" id="GO:0008422">
    <property type="term" value="F:beta-glucosidase activity"/>
    <property type="evidence" value="ECO:0007669"/>
    <property type="project" value="UniProtKB-ARBA"/>
</dbReference>
<dbReference type="PRINTS" id="PR00843">
    <property type="entry name" value="GLHYDRLASE30"/>
</dbReference>
<evidence type="ECO:0000256" key="4">
    <source>
        <dbReference type="ARBA" id="ARBA00004991"/>
    </source>
</evidence>
<dbReference type="GO" id="GO:0046527">
    <property type="term" value="F:glucosyltransferase activity"/>
    <property type="evidence" value="ECO:0007669"/>
    <property type="project" value="UniProtKB-ARBA"/>
</dbReference>
<dbReference type="Pfam" id="PF02055">
    <property type="entry name" value="Glyco_hydro_30"/>
    <property type="match status" value="1"/>
</dbReference>
<evidence type="ECO:0000256" key="12">
    <source>
        <dbReference type="ARBA" id="ARBA00033646"/>
    </source>
</evidence>
<evidence type="ECO:0000256" key="18">
    <source>
        <dbReference type="ARBA" id="ARBA00048698"/>
    </source>
</evidence>
<comment type="catalytic activity">
    <reaction evidence="19">
        <text>a beta-D-xylosyl-(1&lt;-&gt;1')-N-acylsphing-4-enine + cholesterol = cholesteryl 3-beta-D-xyloside + an N-acylsphing-4-enine</text>
        <dbReference type="Rhea" id="RHEA:70239"/>
        <dbReference type="ChEBI" id="CHEBI:16113"/>
        <dbReference type="ChEBI" id="CHEBI:52639"/>
        <dbReference type="ChEBI" id="CHEBI:189067"/>
        <dbReference type="ChEBI" id="CHEBI:189068"/>
    </reaction>
    <physiologicalReaction direction="left-to-right" evidence="19">
        <dbReference type="Rhea" id="RHEA:70240"/>
    </physiologicalReaction>
</comment>
<evidence type="ECO:0000256" key="20">
    <source>
        <dbReference type="ARBA" id="ARBA00048880"/>
    </source>
</evidence>
<feature type="domain" description="Glycosyl hydrolase family 30 TIM-barrel" evidence="24">
    <location>
        <begin position="424"/>
        <end position="768"/>
    </location>
</feature>
<dbReference type="EMBL" id="JASDAP010000010">
    <property type="protein sequence ID" value="KAK1895371.1"/>
    <property type="molecule type" value="Genomic_DNA"/>
</dbReference>
<keyword evidence="26" id="KW-1185">Reference proteome</keyword>
<dbReference type="GO" id="GO:0016241">
    <property type="term" value="P:regulation of macroautophagy"/>
    <property type="evidence" value="ECO:0007669"/>
    <property type="project" value="UniProtKB-ARBA"/>
</dbReference>
<name>A0AAD9FBP3_DISEL</name>
<comment type="catalytic activity">
    <reaction evidence="16">
        <text>beta-D-glucosyl-(1&lt;-&gt;1)-N-octadecanoylsphing-4-enine + cholesterol = cholesteryl 3-beta-D-glucoside + N-octadecanoylsphing-4-enine</text>
        <dbReference type="Rhea" id="RHEA:70311"/>
        <dbReference type="ChEBI" id="CHEBI:16113"/>
        <dbReference type="ChEBI" id="CHEBI:17495"/>
        <dbReference type="ChEBI" id="CHEBI:72961"/>
        <dbReference type="ChEBI" id="CHEBI:84719"/>
    </reaction>
    <physiologicalReaction direction="left-to-right" evidence="16">
        <dbReference type="Rhea" id="RHEA:70312"/>
    </physiologicalReaction>
    <physiologicalReaction direction="right-to-left" evidence="16">
        <dbReference type="Rhea" id="RHEA:70313"/>
    </physiologicalReaction>
</comment>
<organism evidence="25 26">
    <name type="scientific">Dissostichus eleginoides</name>
    <name type="common">Patagonian toothfish</name>
    <name type="synonym">Dissostichus amissus</name>
    <dbReference type="NCBI Taxonomy" id="100907"/>
    <lineage>
        <taxon>Eukaryota</taxon>
        <taxon>Metazoa</taxon>
        <taxon>Chordata</taxon>
        <taxon>Craniata</taxon>
        <taxon>Vertebrata</taxon>
        <taxon>Euteleostomi</taxon>
        <taxon>Actinopterygii</taxon>
        <taxon>Neopterygii</taxon>
        <taxon>Teleostei</taxon>
        <taxon>Neoteleostei</taxon>
        <taxon>Acanthomorphata</taxon>
        <taxon>Eupercaria</taxon>
        <taxon>Perciformes</taxon>
        <taxon>Notothenioidei</taxon>
        <taxon>Nototheniidae</taxon>
        <taxon>Dissostichus</taxon>
    </lineage>
</organism>
<proteinExistence type="inferred from homology"/>
<dbReference type="GO" id="GO:0005765">
    <property type="term" value="C:lysosomal membrane"/>
    <property type="evidence" value="ECO:0007669"/>
    <property type="project" value="UniProtKB-SubCell"/>
</dbReference>
<dbReference type="Proteomes" id="UP001228049">
    <property type="component" value="Unassembled WGS sequence"/>
</dbReference>
<evidence type="ECO:0000256" key="21">
    <source>
        <dbReference type="ARBA" id="ARBA00049379"/>
    </source>
</evidence>